<dbReference type="EMBL" id="KQ964245">
    <property type="protein sequence ID" value="KXJ97121.1"/>
    <property type="molecule type" value="Genomic_DNA"/>
</dbReference>
<dbReference type="InterPro" id="IPR002110">
    <property type="entry name" value="Ankyrin_rpt"/>
</dbReference>
<gene>
    <name evidence="3" type="ORF">Micbo1qcDRAFT_155890</name>
</gene>
<dbReference type="InParanoid" id="A0A136JIZ0"/>
<accession>A0A136JIZ0</accession>
<organism evidence="3 4">
    <name type="scientific">Microdochium bolleyi</name>
    <dbReference type="NCBI Taxonomy" id="196109"/>
    <lineage>
        <taxon>Eukaryota</taxon>
        <taxon>Fungi</taxon>
        <taxon>Dikarya</taxon>
        <taxon>Ascomycota</taxon>
        <taxon>Pezizomycotina</taxon>
        <taxon>Sordariomycetes</taxon>
        <taxon>Xylariomycetidae</taxon>
        <taxon>Xylariales</taxon>
        <taxon>Microdochiaceae</taxon>
        <taxon>Microdochium</taxon>
    </lineage>
</organism>
<sequence>MSSKFDPNSKDHADRTPLSHCAISGYGDGFDLILKYTSPDLLDWPDKDGRTPLFYAAAHPDGSRVTALLSSHPGIDVNRLDNYGSTPLIYAIEIGYLGT</sequence>
<dbReference type="PANTHER" id="PTHR24171:SF9">
    <property type="entry name" value="ANKYRIN REPEAT DOMAIN-CONTAINING PROTEIN 39"/>
    <property type="match status" value="1"/>
</dbReference>
<dbReference type="Gene3D" id="1.25.40.20">
    <property type="entry name" value="Ankyrin repeat-containing domain"/>
    <property type="match status" value="1"/>
</dbReference>
<dbReference type="InterPro" id="IPR036770">
    <property type="entry name" value="Ankyrin_rpt-contain_sf"/>
</dbReference>
<feature type="non-terminal residue" evidence="3">
    <location>
        <position position="99"/>
    </location>
</feature>
<reference evidence="4" key="1">
    <citation type="submission" date="2016-02" db="EMBL/GenBank/DDBJ databases">
        <title>Draft genome sequence of Microdochium bolleyi, a fungal endophyte of beachgrass.</title>
        <authorList>
            <consortium name="DOE Joint Genome Institute"/>
            <person name="David A.S."/>
            <person name="May G."/>
            <person name="Haridas S."/>
            <person name="Lim J."/>
            <person name="Wang M."/>
            <person name="Labutti K."/>
            <person name="Lipzen A."/>
            <person name="Barry K."/>
            <person name="Grigoriev I.V."/>
        </authorList>
    </citation>
    <scope>NUCLEOTIDE SEQUENCE [LARGE SCALE GENOMIC DNA]</scope>
    <source>
        <strain evidence="4">J235TASD1</strain>
    </source>
</reference>
<dbReference type="AlphaFoldDB" id="A0A136JIZ0"/>
<evidence type="ECO:0000313" key="4">
    <source>
        <dbReference type="Proteomes" id="UP000070501"/>
    </source>
</evidence>
<evidence type="ECO:0000256" key="1">
    <source>
        <dbReference type="ARBA" id="ARBA00022737"/>
    </source>
</evidence>
<protein>
    <submittedName>
        <fullName evidence="3">Ankyrin repeat-containing domain protein</fullName>
    </submittedName>
</protein>
<keyword evidence="4" id="KW-1185">Reference proteome</keyword>
<name>A0A136JIZ0_9PEZI</name>
<proteinExistence type="predicted"/>
<evidence type="ECO:0000313" key="3">
    <source>
        <dbReference type="EMBL" id="KXJ97121.1"/>
    </source>
</evidence>
<dbReference type="Proteomes" id="UP000070501">
    <property type="component" value="Unassembled WGS sequence"/>
</dbReference>
<dbReference type="OrthoDB" id="195446at2759"/>
<dbReference type="PANTHER" id="PTHR24171">
    <property type="entry name" value="ANKYRIN REPEAT DOMAIN-CONTAINING PROTEIN 39-RELATED"/>
    <property type="match status" value="1"/>
</dbReference>
<keyword evidence="2" id="KW-0040">ANK repeat</keyword>
<dbReference type="SUPFAM" id="SSF48403">
    <property type="entry name" value="Ankyrin repeat"/>
    <property type="match status" value="1"/>
</dbReference>
<dbReference type="Pfam" id="PF12796">
    <property type="entry name" value="Ank_2"/>
    <property type="match status" value="1"/>
</dbReference>
<evidence type="ECO:0000256" key="2">
    <source>
        <dbReference type="ARBA" id="ARBA00023043"/>
    </source>
</evidence>
<keyword evidence="1" id="KW-0677">Repeat</keyword>